<gene>
    <name evidence="3" type="ORF">C9J18_13965</name>
    <name evidence="2" type="ORF">CTM96_05305</name>
    <name evidence="1" type="ORF">GLP33_05190</name>
</gene>
<keyword evidence="4" id="KW-1185">Reference proteome</keyword>
<evidence type="ECO:0000313" key="3">
    <source>
        <dbReference type="EMBL" id="PSU50753.1"/>
    </source>
</evidence>
<reference evidence="1" key="2">
    <citation type="submission" date="2019-11" db="EMBL/GenBank/DDBJ databases">
        <title>Comparative genomics of photobacteria reveal adaptation to distinct habitats.</title>
        <authorList>
            <person name="Fuertes-Perez S."/>
            <person name="Hilgarth M."/>
            <person name="Vogel R.F."/>
        </authorList>
    </citation>
    <scope>NUCLEOTIDE SEQUENCE</scope>
    <source>
        <strain evidence="1">TMW2.2145</strain>
    </source>
</reference>
<dbReference type="RefSeq" id="WP_107190511.1">
    <property type="nucleotide sequence ID" value="NZ_CAMQXB010000036.1"/>
</dbReference>
<comment type="caution">
    <text evidence="3">The sequence shown here is derived from an EMBL/GenBank/DDBJ whole genome shotgun (WGS) entry which is preliminary data.</text>
</comment>
<protein>
    <submittedName>
        <fullName evidence="3">Uncharacterized protein</fullName>
    </submittedName>
</protein>
<dbReference type="AlphaFoldDB" id="A0A2T3JNY2"/>
<reference evidence="4 5" key="1">
    <citation type="submission" date="2018-03" db="EMBL/GenBank/DDBJ databases">
        <title>Whole genome sequencing of Histamine producing bacteria.</title>
        <authorList>
            <person name="Butler K."/>
        </authorList>
    </citation>
    <scope>NUCLEOTIDE SEQUENCE [LARGE SCALE GENOMIC DNA]</scope>
    <source>
        <strain evidence="3 5">FS-6.1</strain>
        <strain evidence="2 4">FS-6.2</strain>
    </source>
</reference>
<evidence type="ECO:0000313" key="4">
    <source>
        <dbReference type="Proteomes" id="UP000241405"/>
    </source>
</evidence>
<proteinExistence type="predicted"/>
<name>A0A2T3JNY2_PHOPO</name>
<evidence type="ECO:0000313" key="2">
    <source>
        <dbReference type="EMBL" id="PSU26428.1"/>
    </source>
</evidence>
<dbReference type="Proteomes" id="UP000241618">
    <property type="component" value="Unassembled WGS sequence"/>
</dbReference>
<evidence type="ECO:0000313" key="1">
    <source>
        <dbReference type="EMBL" id="MCF2301124.1"/>
    </source>
</evidence>
<dbReference type="EMBL" id="WMCP01000003">
    <property type="protein sequence ID" value="MCF2301124.1"/>
    <property type="molecule type" value="Genomic_DNA"/>
</dbReference>
<dbReference type="Proteomes" id="UP000241405">
    <property type="component" value="Unassembled WGS sequence"/>
</dbReference>
<dbReference type="EMBL" id="PYMP01000013">
    <property type="protein sequence ID" value="PSU50753.1"/>
    <property type="molecule type" value="Genomic_DNA"/>
</dbReference>
<dbReference type="Proteomes" id="UP000813876">
    <property type="component" value="Unassembled WGS sequence"/>
</dbReference>
<organism evidence="3 5">
    <name type="scientific">Photobacterium phosphoreum</name>
    <dbReference type="NCBI Taxonomy" id="659"/>
    <lineage>
        <taxon>Bacteria</taxon>
        <taxon>Pseudomonadati</taxon>
        <taxon>Pseudomonadota</taxon>
        <taxon>Gammaproteobacteria</taxon>
        <taxon>Vibrionales</taxon>
        <taxon>Vibrionaceae</taxon>
        <taxon>Photobacterium</taxon>
    </lineage>
</organism>
<evidence type="ECO:0000313" key="5">
    <source>
        <dbReference type="Proteomes" id="UP000241618"/>
    </source>
</evidence>
<accession>A0A2T3JNY2</accession>
<dbReference type="EMBL" id="PYMO01000003">
    <property type="protein sequence ID" value="PSU26428.1"/>
    <property type="molecule type" value="Genomic_DNA"/>
</dbReference>
<sequence>MLNNPMISLIVNFIDLQSDQNILPARKYITADNLSYLPQVGDVLAVEIDIDTQRAVSLSINDSRFFNASHDQPQVPAKCYIVKQIATKLMVNEDCDNIDYLLEGLSFVAARDAFFRINK</sequence>